<comment type="cofactor">
    <cofactor evidence="1">
        <name>Mg(2+)</name>
        <dbReference type="ChEBI" id="CHEBI:18420"/>
    </cofactor>
</comment>
<dbReference type="SUPFAM" id="SSF54368">
    <property type="entry name" value="Glutamine synthetase, N-terminal domain"/>
    <property type="match status" value="1"/>
</dbReference>
<dbReference type="PROSITE" id="PS00181">
    <property type="entry name" value="GLNA_ATP"/>
    <property type="match status" value="1"/>
</dbReference>
<name>A0A4R3JFF6_9PROT</name>
<dbReference type="Gene3D" id="3.10.20.70">
    <property type="entry name" value="Glutamine synthetase, N-terminal domain"/>
    <property type="match status" value="1"/>
</dbReference>
<evidence type="ECO:0000256" key="4">
    <source>
        <dbReference type="PROSITE-ProRule" id="PRU01331"/>
    </source>
</evidence>
<dbReference type="InterPro" id="IPR014746">
    <property type="entry name" value="Gln_synth/guanido_kin_cat_dom"/>
</dbReference>
<dbReference type="PANTHER" id="PTHR43785:SF12">
    <property type="entry name" value="TYPE-1 GLUTAMINE SYNTHETASE 2"/>
    <property type="match status" value="1"/>
</dbReference>
<evidence type="ECO:0000313" key="8">
    <source>
        <dbReference type="Proteomes" id="UP000295304"/>
    </source>
</evidence>
<keyword evidence="8" id="KW-1185">Reference proteome</keyword>
<keyword evidence="2 7" id="KW-0436">Ligase</keyword>
<evidence type="ECO:0000256" key="2">
    <source>
        <dbReference type="ARBA" id="ARBA00022598"/>
    </source>
</evidence>
<feature type="domain" description="GS catalytic" evidence="6">
    <location>
        <begin position="123"/>
        <end position="458"/>
    </location>
</feature>
<dbReference type="GO" id="GO:0004356">
    <property type="term" value="F:glutamine synthetase activity"/>
    <property type="evidence" value="ECO:0007669"/>
    <property type="project" value="InterPro"/>
</dbReference>
<dbReference type="InterPro" id="IPR008146">
    <property type="entry name" value="Gln_synth_cat_dom"/>
</dbReference>
<dbReference type="InterPro" id="IPR027303">
    <property type="entry name" value="Gln_synth_gly_rich_site"/>
</dbReference>
<evidence type="ECO:0000256" key="5">
    <source>
        <dbReference type="RuleBase" id="RU000384"/>
    </source>
</evidence>
<dbReference type="GO" id="GO:0006598">
    <property type="term" value="P:polyamine catabolic process"/>
    <property type="evidence" value="ECO:0007669"/>
    <property type="project" value="TreeGrafter"/>
</dbReference>
<protein>
    <submittedName>
        <fullName evidence="7">Glutamate--putrescine ligase</fullName>
    </submittedName>
</protein>
<comment type="caution">
    <text evidence="7">The sequence shown here is derived from an EMBL/GenBank/DDBJ whole genome shotgun (WGS) entry which is preliminary data.</text>
</comment>
<proteinExistence type="inferred from homology"/>
<keyword evidence="3" id="KW-0460">Magnesium</keyword>
<organism evidence="7 8">
    <name type="scientific">Varunaivibrio sulfuroxidans</name>
    <dbReference type="NCBI Taxonomy" id="1773489"/>
    <lineage>
        <taxon>Bacteria</taxon>
        <taxon>Pseudomonadati</taxon>
        <taxon>Pseudomonadota</taxon>
        <taxon>Alphaproteobacteria</taxon>
        <taxon>Rhodospirillales</taxon>
        <taxon>Magnetovibrionaceae</taxon>
        <taxon>Varunaivibrio</taxon>
    </lineage>
</organism>
<accession>A0A4R3JFF6</accession>
<reference evidence="7 8" key="1">
    <citation type="submission" date="2019-03" db="EMBL/GenBank/DDBJ databases">
        <title>Genomic Encyclopedia of Type Strains, Phase IV (KMG-IV): sequencing the most valuable type-strain genomes for metagenomic binning, comparative biology and taxonomic classification.</title>
        <authorList>
            <person name="Goeker M."/>
        </authorList>
    </citation>
    <scope>NUCLEOTIDE SEQUENCE [LARGE SCALE GENOMIC DNA]</scope>
    <source>
        <strain evidence="7 8">DSM 101688</strain>
    </source>
</reference>
<dbReference type="EMBL" id="SLZW01000003">
    <property type="protein sequence ID" value="TCS63410.1"/>
    <property type="molecule type" value="Genomic_DNA"/>
</dbReference>
<evidence type="ECO:0000256" key="3">
    <source>
        <dbReference type="ARBA" id="ARBA00022842"/>
    </source>
</evidence>
<dbReference type="PROSITE" id="PS51987">
    <property type="entry name" value="GS_CATALYTIC"/>
    <property type="match status" value="1"/>
</dbReference>
<evidence type="ECO:0000256" key="1">
    <source>
        <dbReference type="ARBA" id="ARBA00001946"/>
    </source>
</evidence>
<dbReference type="SUPFAM" id="SSF55931">
    <property type="entry name" value="Glutamine synthetase/guanido kinase"/>
    <property type="match status" value="1"/>
</dbReference>
<dbReference type="SMART" id="SM01230">
    <property type="entry name" value="Gln-synt_C"/>
    <property type="match status" value="1"/>
</dbReference>
<dbReference type="Gene3D" id="3.30.590.10">
    <property type="entry name" value="Glutamine synthetase/guanido kinase, catalytic domain"/>
    <property type="match status" value="1"/>
</dbReference>
<dbReference type="PANTHER" id="PTHR43785">
    <property type="entry name" value="GAMMA-GLUTAMYLPUTRESCINE SYNTHETASE"/>
    <property type="match status" value="1"/>
</dbReference>
<sequence>MTATPKTLLMEEFHSFFERHPDIEYLDAITFDMNGIVRGKRYPRRDCLHLYEKGMQLPYSVMALDIRGNSSGAGGVGFGDGDPDGVLTPVPGTLATIPWADVPMAQAMFTYLRANGPDAMLEPRNILKSVEERLNADGIFPVAALELEFYLIDRERTRDGRPQAPISPATGERDTATQVYGMAEMDSYGAILRDIENACEEQNVPAYTATAEYAPGQFEVNLMHTDSAVAAADHASLLTRVVMAVAERHGMRATFMAKPFTDMAGNGMHIHLSLLDEAGRNLFDAGDDNPFGSDTLRHAIGGLKETLVQSMAVFAPNRNAFRRFRPNLYVPISATWGVNNRSLAFRIPAGDGASRRIEHRVAGADANPYLALAAVMAGAHHGIKDTIDPGRPDTGNASAEFGEGMPHTIDEALSATAEGAILKDYFGERYVEVYTLTKKAELDSYREHISGLEYDWYL</sequence>
<evidence type="ECO:0000259" key="6">
    <source>
        <dbReference type="PROSITE" id="PS51987"/>
    </source>
</evidence>
<dbReference type="InterPro" id="IPR036651">
    <property type="entry name" value="Gln_synt_N_sf"/>
</dbReference>
<dbReference type="GO" id="GO:0006542">
    <property type="term" value="P:glutamine biosynthetic process"/>
    <property type="evidence" value="ECO:0007669"/>
    <property type="project" value="InterPro"/>
</dbReference>
<evidence type="ECO:0000313" key="7">
    <source>
        <dbReference type="EMBL" id="TCS63410.1"/>
    </source>
</evidence>
<dbReference type="Pfam" id="PF00120">
    <property type="entry name" value="Gln-synt_C"/>
    <property type="match status" value="1"/>
</dbReference>
<dbReference type="AlphaFoldDB" id="A0A4R3JFF6"/>
<comment type="similarity">
    <text evidence="4 5">Belongs to the glutamine synthetase family.</text>
</comment>
<dbReference type="RefSeq" id="WP_243644727.1">
    <property type="nucleotide sequence ID" value="NZ_CP119676.1"/>
</dbReference>
<gene>
    <name evidence="7" type="ORF">EDD55_10331</name>
</gene>
<dbReference type="Proteomes" id="UP000295304">
    <property type="component" value="Unassembled WGS sequence"/>
</dbReference>